<reference evidence="1 2" key="1">
    <citation type="journal article" date="2021" name="Nat. Plants">
        <title>The Taxus genome provides insights into paclitaxel biosynthesis.</title>
        <authorList>
            <person name="Xiong X."/>
            <person name="Gou J."/>
            <person name="Liao Q."/>
            <person name="Li Y."/>
            <person name="Zhou Q."/>
            <person name="Bi G."/>
            <person name="Li C."/>
            <person name="Du R."/>
            <person name="Wang X."/>
            <person name="Sun T."/>
            <person name="Guo L."/>
            <person name="Liang H."/>
            <person name="Lu P."/>
            <person name="Wu Y."/>
            <person name="Zhang Z."/>
            <person name="Ro D.K."/>
            <person name="Shang Y."/>
            <person name="Huang S."/>
            <person name="Yan J."/>
        </authorList>
    </citation>
    <scope>NUCLEOTIDE SEQUENCE [LARGE SCALE GENOMIC DNA]</scope>
    <source>
        <strain evidence="1">Ta-2019</strain>
    </source>
</reference>
<dbReference type="Gene3D" id="3.30.70.270">
    <property type="match status" value="1"/>
</dbReference>
<dbReference type="Gene3D" id="3.10.10.10">
    <property type="entry name" value="HIV Type 1 Reverse Transcriptase, subunit A, domain 1"/>
    <property type="match status" value="1"/>
</dbReference>
<dbReference type="EMBL" id="JAHRHJ020000011">
    <property type="protein sequence ID" value="KAH9295731.1"/>
    <property type="molecule type" value="Genomic_DNA"/>
</dbReference>
<dbReference type="AlphaFoldDB" id="A0AA38C6L2"/>
<accession>A0AA38C6L2</accession>
<dbReference type="InterPro" id="IPR043128">
    <property type="entry name" value="Rev_trsase/Diguanyl_cyclase"/>
</dbReference>
<evidence type="ECO:0000313" key="2">
    <source>
        <dbReference type="Proteomes" id="UP000824469"/>
    </source>
</evidence>
<dbReference type="PANTHER" id="PTHR15503:SF45">
    <property type="entry name" value="RNA-DIRECTED DNA POLYMERASE HOMOLOG"/>
    <property type="match status" value="1"/>
</dbReference>
<comment type="caution">
    <text evidence="1">The sequence shown here is derived from an EMBL/GenBank/DDBJ whole genome shotgun (WGS) entry which is preliminary data.</text>
</comment>
<proteinExistence type="predicted"/>
<dbReference type="SUPFAM" id="SSF56672">
    <property type="entry name" value="DNA/RNA polymerases"/>
    <property type="match status" value="1"/>
</dbReference>
<keyword evidence="2" id="KW-1185">Reference proteome</keyword>
<gene>
    <name evidence="1" type="ORF">KI387_039319</name>
</gene>
<organism evidence="1 2">
    <name type="scientific">Taxus chinensis</name>
    <name type="common">Chinese yew</name>
    <name type="synonym">Taxus wallichiana var. chinensis</name>
    <dbReference type="NCBI Taxonomy" id="29808"/>
    <lineage>
        <taxon>Eukaryota</taxon>
        <taxon>Viridiplantae</taxon>
        <taxon>Streptophyta</taxon>
        <taxon>Embryophyta</taxon>
        <taxon>Tracheophyta</taxon>
        <taxon>Spermatophyta</taxon>
        <taxon>Pinopsida</taxon>
        <taxon>Pinidae</taxon>
        <taxon>Conifers II</taxon>
        <taxon>Cupressales</taxon>
        <taxon>Taxaceae</taxon>
        <taxon>Taxus</taxon>
    </lineage>
</organism>
<evidence type="ECO:0000313" key="1">
    <source>
        <dbReference type="EMBL" id="KAH9295731.1"/>
    </source>
</evidence>
<feature type="non-terminal residue" evidence="1">
    <location>
        <position position="104"/>
    </location>
</feature>
<dbReference type="CDD" id="cd01647">
    <property type="entry name" value="RT_LTR"/>
    <property type="match status" value="1"/>
</dbReference>
<protein>
    <submittedName>
        <fullName evidence="1">Uncharacterized protein</fullName>
    </submittedName>
</protein>
<name>A0AA38C6L2_TAXCH</name>
<dbReference type="OMA" id="GYHPREN"/>
<dbReference type="PANTHER" id="PTHR15503">
    <property type="entry name" value="LDOC1 RELATED"/>
    <property type="match status" value="1"/>
</dbReference>
<dbReference type="InterPro" id="IPR032567">
    <property type="entry name" value="RTL1-rel"/>
</dbReference>
<dbReference type="Proteomes" id="UP000824469">
    <property type="component" value="Unassembled WGS sequence"/>
</dbReference>
<sequence>GYHPRENLTLPLKSILGTKPISKAPYRMTTTELVELKAQLQELLCKGLIRPSVSPWGAPVIFVKKKDGTLRLCIDYRMLNKATVKNRYPLPRIDDLFDQMRGAA</sequence>
<dbReference type="InterPro" id="IPR043502">
    <property type="entry name" value="DNA/RNA_pol_sf"/>
</dbReference>
<feature type="non-terminal residue" evidence="1">
    <location>
        <position position="1"/>
    </location>
</feature>